<reference evidence="3" key="1">
    <citation type="submission" date="2017-03" db="EMBL/GenBank/DDBJ databases">
        <title>Phytopthora megakarya and P. palmivora, two closely related causual agents of cacao black pod achieved similar genome size and gene model numbers by different mechanisms.</title>
        <authorList>
            <person name="Ali S."/>
            <person name="Shao J."/>
            <person name="Larry D.J."/>
            <person name="Kronmiller B."/>
            <person name="Shen D."/>
            <person name="Strem M.D."/>
            <person name="Melnick R.L."/>
            <person name="Guiltinan M.J."/>
            <person name="Tyler B.M."/>
            <person name="Meinhardt L.W."/>
            <person name="Bailey B.A."/>
        </authorList>
    </citation>
    <scope>NUCLEOTIDE SEQUENCE [LARGE SCALE GENOMIC DNA]</scope>
    <source>
        <strain evidence="3">zdho120</strain>
    </source>
</reference>
<protein>
    <submittedName>
        <fullName evidence="2">Uncharacterized protein</fullName>
    </submittedName>
</protein>
<feature type="region of interest" description="Disordered" evidence="1">
    <location>
        <begin position="137"/>
        <end position="158"/>
    </location>
</feature>
<evidence type="ECO:0000256" key="1">
    <source>
        <dbReference type="SAM" id="MobiDB-lite"/>
    </source>
</evidence>
<organism evidence="2 3">
    <name type="scientific">Phytophthora megakarya</name>
    <dbReference type="NCBI Taxonomy" id="4795"/>
    <lineage>
        <taxon>Eukaryota</taxon>
        <taxon>Sar</taxon>
        <taxon>Stramenopiles</taxon>
        <taxon>Oomycota</taxon>
        <taxon>Peronosporomycetes</taxon>
        <taxon>Peronosporales</taxon>
        <taxon>Peronosporaceae</taxon>
        <taxon>Phytophthora</taxon>
    </lineage>
</organism>
<proteinExistence type="predicted"/>
<keyword evidence="3" id="KW-1185">Reference proteome</keyword>
<sequence length="249" mass="27070">MADGTYADYATALRALCGNNRLKEHVLYEPFYRNINRTTRALVKQHRPKIRILEEAVEKATEISDPIYNVSQAMENIGQAFVTAPESYMVAVNGTTGQMAMIPGIAGAVLSEEEKIALLTNPRGVYNKFTSLYEEPKGRKRNGSVWDPSAKKRAAPPATAPAVRRLLAVKAAETKAKVNMVASAEEAYEGGITADDSEANGEAAVAYIQPVKKQKVAVGRQRAATRQVKCVEALQRRSTQSQTSAGQAE</sequence>
<gene>
    <name evidence="2" type="ORF">PHMEG_00015162</name>
</gene>
<dbReference type="OrthoDB" id="119015at2759"/>
<evidence type="ECO:0000313" key="2">
    <source>
        <dbReference type="EMBL" id="OWZ11769.1"/>
    </source>
</evidence>
<evidence type="ECO:0000313" key="3">
    <source>
        <dbReference type="Proteomes" id="UP000198211"/>
    </source>
</evidence>
<dbReference type="EMBL" id="NBNE01002032">
    <property type="protein sequence ID" value="OWZ11769.1"/>
    <property type="molecule type" value="Genomic_DNA"/>
</dbReference>
<accession>A0A225W3J5</accession>
<dbReference type="AlphaFoldDB" id="A0A225W3J5"/>
<dbReference type="Proteomes" id="UP000198211">
    <property type="component" value="Unassembled WGS sequence"/>
</dbReference>
<name>A0A225W3J5_9STRA</name>
<comment type="caution">
    <text evidence="2">The sequence shown here is derived from an EMBL/GenBank/DDBJ whole genome shotgun (WGS) entry which is preliminary data.</text>
</comment>